<gene>
    <name evidence="7" type="ordered locus">BpOF4_04550</name>
</gene>
<dbReference type="Pfam" id="PF13102">
    <property type="entry name" value="Phage_int_SAM_5"/>
    <property type="match status" value="1"/>
</dbReference>
<dbReference type="GO" id="GO:0006310">
    <property type="term" value="P:DNA recombination"/>
    <property type="evidence" value="ECO:0007669"/>
    <property type="project" value="UniProtKB-KW"/>
</dbReference>
<accession>D3FYU1</accession>
<dbReference type="InterPro" id="IPR044068">
    <property type="entry name" value="CB"/>
</dbReference>
<feature type="domain" description="Core-binding (CB)" evidence="6">
    <location>
        <begin position="23"/>
        <end position="126"/>
    </location>
</feature>
<dbReference type="RefSeq" id="WP_012960248.1">
    <property type="nucleotide sequence ID" value="NC_013791.2"/>
</dbReference>
<keyword evidence="8" id="KW-1185">Reference proteome</keyword>
<dbReference type="InterPro" id="IPR002104">
    <property type="entry name" value="Integrase_catalytic"/>
</dbReference>
<evidence type="ECO:0000313" key="8">
    <source>
        <dbReference type="Proteomes" id="UP000001544"/>
    </source>
</evidence>
<dbReference type="SUPFAM" id="SSF56349">
    <property type="entry name" value="DNA breaking-rejoining enzymes"/>
    <property type="match status" value="1"/>
</dbReference>
<dbReference type="HOGENOM" id="CLU_027562_9_2_9"/>
<dbReference type="InterPro" id="IPR011010">
    <property type="entry name" value="DNA_brk_join_enz"/>
</dbReference>
<sequence>MSNRAGKSVKNERSGIEWRKSIYDLDALFEKYYDSKVAEGRAEGTLKSYRRVYGVFSEYLTNNDVQLDIRAIETDTVRGFVAWLLRERIRWDGHKHKPEYVQTKGLSPRSVNDHIKTLKTFFSFLVDEDLADFNPVSKVKKVRQIEKEIDVLTVDELKALMSVPYHRKYADFRDYVIMTFLLDTMCRINEVCTLRKRDIDFKDNTVHIRAEITKTRKGRHVPFQKRTARLLKELIKEVDVFDSEYIFLSNYGEQLEPNHFRSRLKGFAKKAGIERNVHPHLFRHTGATMFLEAGGDIRHLQLILGHADLRMTTRYTHVSGKSIAKQHEQYSPINGVIGKLNKERKILR</sequence>
<evidence type="ECO:0000256" key="1">
    <source>
        <dbReference type="ARBA" id="ARBA00008857"/>
    </source>
</evidence>
<dbReference type="Gene3D" id="1.10.443.10">
    <property type="entry name" value="Intergrase catalytic core"/>
    <property type="match status" value="1"/>
</dbReference>
<feature type="domain" description="Tyr recombinase" evidence="5">
    <location>
        <begin position="147"/>
        <end position="328"/>
    </location>
</feature>
<dbReference type="AlphaFoldDB" id="D3FYU1"/>
<dbReference type="InterPro" id="IPR010998">
    <property type="entry name" value="Integrase_recombinase_N"/>
</dbReference>
<dbReference type="InterPro" id="IPR025269">
    <property type="entry name" value="SAM-like_dom"/>
</dbReference>
<dbReference type="PANTHER" id="PTHR30349">
    <property type="entry name" value="PHAGE INTEGRASE-RELATED"/>
    <property type="match status" value="1"/>
</dbReference>
<protein>
    <submittedName>
        <fullName evidence="7">Site-specific integrase</fullName>
    </submittedName>
</protein>
<evidence type="ECO:0000256" key="3">
    <source>
        <dbReference type="ARBA" id="ARBA00023172"/>
    </source>
</evidence>
<dbReference type="PANTHER" id="PTHR30349:SF41">
    <property type="entry name" value="INTEGRASE_RECOMBINASE PROTEIN MJ0367-RELATED"/>
    <property type="match status" value="1"/>
</dbReference>
<dbReference type="KEGG" id="bpf:BpOF4_04550"/>
<comment type="similarity">
    <text evidence="1">Belongs to the 'phage' integrase family.</text>
</comment>
<dbReference type="PROSITE" id="PS51900">
    <property type="entry name" value="CB"/>
    <property type="match status" value="1"/>
</dbReference>
<dbReference type="eggNOG" id="COG4974">
    <property type="taxonomic scope" value="Bacteria"/>
</dbReference>
<proteinExistence type="inferred from homology"/>
<dbReference type="Proteomes" id="UP000001544">
    <property type="component" value="Chromosome"/>
</dbReference>
<dbReference type="PROSITE" id="PS51898">
    <property type="entry name" value="TYR_RECOMBINASE"/>
    <property type="match status" value="1"/>
</dbReference>
<dbReference type="Gene3D" id="1.10.150.130">
    <property type="match status" value="1"/>
</dbReference>
<dbReference type="GO" id="GO:0015074">
    <property type="term" value="P:DNA integration"/>
    <property type="evidence" value="ECO:0007669"/>
    <property type="project" value="InterPro"/>
</dbReference>
<keyword evidence="3" id="KW-0233">DNA recombination</keyword>
<evidence type="ECO:0000259" key="5">
    <source>
        <dbReference type="PROSITE" id="PS51898"/>
    </source>
</evidence>
<dbReference type="GO" id="GO:0003677">
    <property type="term" value="F:DNA binding"/>
    <property type="evidence" value="ECO:0007669"/>
    <property type="project" value="UniProtKB-UniRule"/>
</dbReference>
<dbReference type="InterPro" id="IPR013762">
    <property type="entry name" value="Integrase-like_cat_sf"/>
</dbReference>
<organism evidence="7 8">
    <name type="scientific">Alkalihalophilus pseudofirmus (strain ATCC BAA-2126 / JCM 17055 / OF4)</name>
    <name type="common">Bacillus pseudofirmus</name>
    <dbReference type="NCBI Taxonomy" id="398511"/>
    <lineage>
        <taxon>Bacteria</taxon>
        <taxon>Bacillati</taxon>
        <taxon>Bacillota</taxon>
        <taxon>Bacilli</taxon>
        <taxon>Bacillales</taxon>
        <taxon>Bacillaceae</taxon>
        <taxon>Alkalihalophilus</taxon>
    </lineage>
</organism>
<dbReference type="STRING" id="398511.BpOF4_04550"/>
<keyword evidence="2 4" id="KW-0238">DNA-binding</keyword>
<evidence type="ECO:0000259" key="6">
    <source>
        <dbReference type="PROSITE" id="PS51900"/>
    </source>
</evidence>
<dbReference type="InterPro" id="IPR050090">
    <property type="entry name" value="Tyrosine_recombinase_XerCD"/>
</dbReference>
<reference evidence="7 8" key="1">
    <citation type="journal article" date="2011" name="Environ. Microbiol.">
        <title>Genome of alkaliphilic Bacillus pseudofirmus OF4 reveals adaptations that support the ability to grow in an external pH range from 7.5 to 11.4.</title>
        <authorList>
            <person name="Janto B."/>
            <person name="Ahmed A."/>
            <person name="Ito M."/>
            <person name="Liu J."/>
            <person name="Hicks D.B."/>
            <person name="Pagni S."/>
            <person name="Fackelmayer O.J."/>
            <person name="Smith T.A."/>
            <person name="Earl J."/>
            <person name="Elbourne L.D."/>
            <person name="Hassan K."/>
            <person name="Paulsen I.T."/>
            <person name="Kolsto A.B."/>
            <person name="Tourasse N.J."/>
            <person name="Ehrlich G.D."/>
            <person name="Boissy R."/>
            <person name="Ivey D.M."/>
            <person name="Li G."/>
            <person name="Xue Y."/>
            <person name="Ma Y."/>
            <person name="Hu F.Z."/>
            <person name="Krulwich T.A."/>
        </authorList>
    </citation>
    <scope>NUCLEOTIDE SEQUENCE [LARGE SCALE GENOMIC DNA]</scope>
    <source>
        <strain evidence="8">ATCC BAA-2126 / JCM 17055 / OF4</strain>
    </source>
</reference>
<name>D3FYU1_ALKPO</name>
<dbReference type="EMBL" id="CP001878">
    <property type="protein sequence ID" value="ADC48974.1"/>
    <property type="molecule type" value="Genomic_DNA"/>
</dbReference>
<dbReference type="Pfam" id="PF00589">
    <property type="entry name" value="Phage_integrase"/>
    <property type="match status" value="1"/>
</dbReference>
<evidence type="ECO:0000256" key="4">
    <source>
        <dbReference type="PROSITE-ProRule" id="PRU01248"/>
    </source>
</evidence>
<evidence type="ECO:0000256" key="2">
    <source>
        <dbReference type="ARBA" id="ARBA00023125"/>
    </source>
</evidence>
<evidence type="ECO:0000313" key="7">
    <source>
        <dbReference type="EMBL" id="ADC48974.1"/>
    </source>
</evidence>